<dbReference type="InterPro" id="IPR025272">
    <property type="entry name" value="SocA_Panacea"/>
</dbReference>
<name>A0ABT7LVG3_9CYAN</name>
<protein>
    <submittedName>
        <fullName evidence="2">DUF4065 domain-containing protein</fullName>
    </submittedName>
</protein>
<gene>
    <name evidence="2" type="ORF">QQ055_00865</name>
</gene>
<organism evidence="2 3">
    <name type="scientific">Geitlerinema calcuttense NRMC-F 0142</name>
    <dbReference type="NCBI Taxonomy" id="2922238"/>
    <lineage>
        <taxon>Bacteria</taxon>
        <taxon>Bacillati</taxon>
        <taxon>Cyanobacteriota</taxon>
        <taxon>Cyanophyceae</taxon>
        <taxon>Geitlerinematales</taxon>
        <taxon>Geitlerinemataceae</taxon>
        <taxon>Geitlerinema</taxon>
    </lineage>
</organism>
<dbReference type="Proteomes" id="UP001230986">
    <property type="component" value="Unassembled WGS sequence"/>
</dbReference>
<reference evidence="2 3" key="1">
    <citation type="submission" date="2023-06" db="EMBL/GenBank/DDBJ databases">
        <title>Whole genome sequence of Oscillatoria calcuttensis NRMC-F 0142.</title>
        <authorList>
            <person name="Shakena Fathima T."/>
            <person name="Muralitharan G."/>
            <person name="Thajuddin N."/>
        </authorList>
    </citation>
    <scope>NUCLEOTIDE SEQUENCE [LARGE SCALE GENOMIC DNA]</scope>
    <source>
        <strain evidence="2 3">NRMC-F 0142</strain>
    </source>
</reference>
<evidence type="ECO:0000259" key="1">
    <source>
        <dbReference type="Pfam" id="PF13274"/>
    </source>
</evidence>
<dbReference type="EMBL" id="JASVEJ010000003">
    <property type="protein sequence ID" value="MDL5056031.1"/>
    <property type="molecule type" value="Genomic_DNA"/>
</dbReference>
<dbReference type="Pfam" id="PF13274">
    <property type="entry name" value="SocA_Panacea"/>
    <property type="match status" value="1"/>
</dbReference>
<proteinExistence type="predicted"/>
<accession>A0ABT7LVG3</accession>
<comment type="caution">
    <text evidence="2">The sequence shown here is derived from an EMBL/GenBank/DDBJ whole genome shotgun (WGS) entry which is preliminary data.</text>
</comment>
<keyword evidence="3" id="KW-1185">Reference proteome</keyword>
<evidence type="ECO:0000313" key="3">
    <source>
        <dbReference type="Proteomes" id="UP001230986"/>
    </source>
</evidence>
<evidence type="ECO:0000313" key="2">
    <source>
        <dbReference type="EMBL" id="MDL5056031.1"/>
    </source>
</evidence>
<sequence length="159" mass="18421">MLESLILYFVCKTKGRITKTQLVKFLYLADLYSVKWTGKQLTDLDWRYFNHGPWNQEIDAALEGMEDLSFQQDGNIVLVTVKDESLFSTDFEFSEGLQLMLENIRKEWAGSGAEKFQELMNYVYSTAPMVEAKSKHVPEEQAPLNLQLEREKLLEELGV</sequence>
<feature type="domain" description="Antitoxin SocA-like Panacea" evidence="1">
    <location>
        <begin position="22"/>
        <end position="67"/>
    </location>
</feature>
<dbReference type="RefSeq" id="WP_284474364.1">
    <property type="nucleotide sequence ID" value="NZ_JASVEJ010000003.1"/>
</dbReference>